<dbReference type="InterPro" id="IPR002143">
    <property type="entry name" value="Ribosomal_uL1"/>
</dbReference>
<dbReference type="PIRSF" id="PIRSF002155">
    <property type="entry name" value="Ribosomal_L1"/>
    <property type="match status" value="1"/>
</dbReference>
<dbReference type="PANTHER" id="PTHR36427">
    <property type="entry name" value="54S RIBOSOMAL PROTEIN L1, MITOCHONDRIAL"/>
    <property type="match status" value="1"/>
</dbReference>
<gene>
    <name evidence="4" type="ORF">EV44_g5103</name>
</gene>
<organism evidence="4 5">
    <name type="scientific">Uncinula necator</name>
    <name type="common">Grape powdery mildew</name>
    <dbReference type="NCBI Taxonomy" id="52586"/>
    <lineage>
        <taxon>Eukaryota</taxon>
        <taxon>Fungi</taxon>
        <taxon>Dikarya</taxon>
        <taxon>Ascomycota</taxon>
        <taxon>Pezizomycotina</taxon>
        <taxon>Leotiomycetes</taxon>
        <taxon>Erysiphales</taxon>
        <taxon>Erysiphaceae</taxon>
        <taxon>Erysiphe</taxon>
    </lineage>
</organism>
<dbReference type="GO" id="GO:0003735">
    <property type="term" value="F:structural constituent of ribosome"/>
    <property type="evidence" value="ECO:0007669"/>
    <property type="project" value="InterPro"/>
</dbReference>
<name>A0A0B1NXA7_UNCNE</name>
<dbReference type="InterPro" id="IPR028364">
    <property type="entry name" value="Ribosomal_uL1/biogenesis"/>
</dbReference>
<dbReference type="CDD" id="cd00403">
    <property type="entry name" value="Ribosomal_L1"/>
    <property type="match status" value="1"/>
</dbReference>
<dbReference type="InterPro" id="IPR016095">
    <property type="entry name" value="Ribosomal_uL1_3-a/b-sand"/>
</dbReference>
<evidence type="ECO:0000256" key="2">
    <source>
        <dbReference type="ARBA" id="ARBA00022980"/>
    </source>
</evidence>
<protein>
    <submittedName>
        <fullName evidence="4">Putative 50s ribosomal protein l1</fullName>
    </submittedName>
</protein>
<dbReference type="SUPFAM" id="SSF56808">
    <property type="entry name" value="Ribosomal protein L1"/>
    <property type="match status" value="1"/>
</dbReference>
<keyword evidence="5" id="KW-1185">Reference proteome</keyword>
<dbReference type="GO" id="GO:0003723">
    <property type="term" value="F:RNA binding"/>
    <property type="evidence" value="ECO:0007669"/>
    <property type="project" value="InterPro"/>
</dbReference>
<dbReference type="Gene3D" id="3.30.190.20">
    <property type="match status" value="1"/>
</dbReference>
<dbReference type="Gene3D" id="3.40.50.790">
    <property type="match status" value="1"/>
</dbReference>
<dbReference type="EMBL" id="JNVN01003868">
    <property type="protein sequence ID" value="KHJ30618.1"/>
    <property type="molecule type" value="Genomic_DNA"/>
</dbReference>
<comment type="caution">
    <text evidence="4">The sequence shown here is derived from an EMBL/GenBank/DDBJ whole genome shotgun (WGS) entry which is preliminary data.</text>
</comment>
<dbReference type="PANTHER" id="PTHR36427:SF3">
    <property type="entry name" value="LARGE RIBOSOMAL SUBUNIT PROTEIN UL1M"/>
    <property type="match status" value="1"/>
</dbReference>
<dbReference type="FunFam" id="3.40.50.790:FF:000001">
    <property type="entry name" value="50S ribosomal protein L1"/>
    <property type="match status" value="1"/>
</dbReference>
<evidence type="ECO:0000313" key="4">
    <source>
        <dbReference type="EMBL" id="KHJ30618.1"/>
    </source>
</evidence>
<dbReference type="OMA" id="EFRVDKH"/>
<dbReference type="GO" id="GO:0005762">
    <property type="term" value="C:mitochondrial large ribosomal subunit"/>
    <property type="evidence" value="ECO:0007669"/>
    <property type="project" value="TreeGrafter"/>
</dbReference>
<keyword evidence="3" id="KW-0687">Ribonucleoprotein</keyword>
<reference evidence="4 5" key="1">
    <citation type="journal article" date="2014" name="BMC Genomics">
        <title>Adaptive genomic structural variation in the grape powdery mildew pathogen, Erysiphe necator.</title>
        <authorList>
            <person name="Jones L."/>
            <person name="Riaz S."/>
            <person name="Morales-Cruz A."/>
            <person name="Amrine K.C."/>
            <person name="McGuire B."/>
            <person name="Gubler W.D."/>
            <person name="Walker M.A."/>
            <person name="Cantu D."/>
        </authorList>
    </citation>
    <scope>NUCLEOTIDE SEQUENCE [LARGE SCALE GENOMIC DNA]</scope>
    <source>
        <strain evidence="5">c</strain>
    </source>
</reference>
<dbReference type="AlphaFoldDB" id="A0A0B1NXA7"/>
<keyword evidence="2 4" id="KW-0689">Ribosomal protein</keyword>
<dbReference type="Proteomes" id="UP000030854">
    <property type="component" value="Unassembled WGS sequence"/>
</dbReference>
<dbReference type="GO" id="GO:0006412">
    <property type="term" value="P:translation"/>
    <property type="evidence" value="ECO:0007669"/>
    <property type="project" value="InterPro"/>
</dbReference>
<evidence type="ECO:0000256" key="1">
    <source>
        <dbReference type="ARBA" id="ARBA00010531"/>
    </source>
</evidence>
<evidence type="ECO:0000256" key="3">
    <source>
        <dbReference type="ARBA" id="ARBA00023274"/>
    </source>
</evidence>
<sequence length="260" mass="28663">MKKRREALKKKKKTRTSYKVDNIDSLPKFSLVDAMRYLQAAEVGQKPTSVKYELAVKLKSLKNGPVLRNRLRLPHPIKTDTRISVICPPDSKYASEARDAGAVLVGEDSIFEAVKEGKIEFDRCICQLESLEKLNKAQLGRVLGPKGLMPSAKMGTVVKNPAELIREMIGAVEYREKLGVVRLAIGQLAHSPLELQNNIKAIMTAIKYDMAQIAEKVNKTIAEVVLSSTNGPGLTLNGKFQEPGSIDPKKLIVVDTVSDL</sequence>
<dbReference type="STRING" id="52586.A0A0B1NXA7"/>
<comment type="similarity">
    <text evidence="1">Belongs to the universal ribosomal protein uL1 family.</text>
</comment>
<evidence type="ECO:0000313" key="5">
    <source>
        <dbReference type="Proteomes" id="UP000030854"/>
    </source>
</evidence>
<dbReference type="Pfam" id="PF00687">
    <property type="entry name" value="Ribosomal_L1"/>
    <property type="match status" value="1"/>
</dbReference>
<dbReference type="InterPro" id="IPR023674">
    <property type="entry name" value="Ribosomal_uL1-like"/>
</dbReference>
<dbReference type="HOGENOM" id="CLU_062853_1_0_1"/>
<accession>A0A0B1NXA7</accession>
<proteinExistence type="inferred from homology"/>